<dbReference type="RefSeq" id="WP_145058931.1">
    <property type="nucleotide sequence ID" value="NZ_CP036263.1"/>
</dbReference>
<feature type="transmembrane region" description="Helical" evidence="7">
    <location>
        <begin position="320"/>
        <end position="345"/>
    </location>
</feature>
<evidence type="ECO:0000256" key="5">
    <source>
        <dbReference type="ARBA" id="ARBA00022989"/>
    </source>
</evidence>
<dbReference type="KEGG" id="amob:HG15A2_13250"/>
<evidence type="ECO:0000256" key="7">
    <source>
        <dbReference type="SAM" id="Phobius"/>
    </source>
</evidence>
<sequence>MPLLRKTPLAWKNLTHDKRRLAVALAGIGFAVLLMFTQVGFQKALFDSQVKLIDDLRGDIFLVSKAKYTLAAEKRFPKERINQASSCFGVAGAFPIYSELTLSVLKNLTKGQSSKGYPIRSIGFHLKDPVLRADAITDQIYKLRIPNTALIDVRSKGTNFAFPTEDDDLLADQPAELAGKRLQLVGSFELGTDFAHDGNLVMSAENFASYFPARKQFGNPLDVVDLGVVHKQEDADLAKVRDLVDDLLPNDVSVLTREEYRNQEIGFWDASTPIGIIFSAGKIIGFVVGVVICYQVIYTDIADHMSEFATLRAMGYKDRYFVRMIVAEGVLLSIIGFIPGLLASWGLYYFLANMTGLQLIMTMPSAMKVLGLTILMCIASGLLAVRKLLSADPASLF</sequence>
<keyword evidence="10" id="KW-1185">Reference proteome</keyword>
<dbReference type="PIRSF" id="PIRSF031773">
    <property type="entry name" value="DevC"/>
    <property type="match status" value="1"/>
</dbReference>
<name>A0A517MT43_9BACT</name>
<proteinExistence type="predicted"/>
<evidence type="ECO:0000256" key="1">
    <source>
        <dbReference type="ARBA" id="ARBA00004651"/>
    </source>
</evidence>
<accession>A0A517MT43</accession>
<evidence type="ECO:0000313" key="10">
    <source>
        <dbReference type="Proteomes" id="UP000319852"/>
    </source>
</evidence>
<comment type="subcellular location">
    <subcellularLocation>
        <location evidence="1">Cell membrane</location>
        <topology evidence="1">Multi-pass membrane protein</topology>
    </subcellularLocation>
</comment>
<dbReference type="InterPro" id="IPR003838">
    <property type="entry name" value="ABC3_permease_C"/>
</dbReference>
<evidence type="ECO:0000259" key="8">
    <source>
        <dbReference type="Pfam" id="PF02687"/>
    </source>
</evidence>
<dbReference type="PANTHER" id="PTHR43738">
    <property type="entry name" value="ABC TRANSPORTER, MEMBRANE PROTEIN"/>
    <property type="match status" value="1"/>
</dbReference>
<keyword evidence="2" id="KW-0813">Transport</keyword>
<dbReference type="OrthoDB" id="180999at2"/>
<dbReference type="NCBIfam" id="TIGR01185">
    <property type="entry name" value="devC"/>
    <property type="match status" value="1"/>
</dbReference>
<dbReference type="AlphaFoldDB" id="A0A517MT43"/>
<dbReference type="GO" id="GO:0005886">
    <property type="term" value="C:plasma membrane"/>
    <property type="evidence" value="ECO:0007669"/>
    <property type="project" value="UniProtKB-SubCell"/>
</dbReference>
<evidence type="ECO:0000313" key="9">
    <source>
        <dbReference type="EMBL" id="QDS98054.1"/>
    </source>
</evidence>
<keyword evidence="6 7" id="KW-0472">Membrane</keyword>
<reference evidence="9 10" key="1">
    <citation type="submission" date="2019-02" db="EMBL/GenBank/DDBJ databases">
        <title>Deep-cultivation of Planctomycetes and their phenomic and genomic characterization uncovers novel biology.</title>
        <authorList>
            <person name="Wiegand S."/>
            <person name="Jogler M."/>
            <person name="Boedeker C."/>
            <person name="Pinto D."/>
            <person name="Vollmers J."/>
            <person name="Rivas-Marin E."/>
            <person name="Kohn T."/>
            <person name="Peeters S.H."/>
            <person name="Heuer A."/>
            <person name="Rast P."/>
            <person name="Oberbeckmann S."/>
            <person name="Bunk B."/>
            <person name="Jeske O."/>
            <person name="Meyerdierks A."/>
            <person name="Storesund J.E."/>
            <person name="Kallscheuer N."/>
            <person name="Luecker S."/>
            <person name="Lage O.M."/>
            <person name="Pohl T."/>
            <person name="Merkel B.J."/>
            <person name="Hornburger P."/>
            <person name="Mueller R.-W."/>
            <person name="Bruemmer F."/>
            <person name="Labrenz M."/>
            <person name="Spormann A.M."/>
            <person name="Op den Camp H."/>
            <person name="Overmann J."/>
            <person name="Amann R."/>
            <person name="Jetten M.S.M."/>
            <person name="Mascher T."/>
            <person name="Medema M.H."/>
            <person name="Devos D.P."/>
            <person name="Kaster A.-K."/>
            <person name="Ovreas L."/>
            <person name="Rohde M."/>
            <person name="Galperin M.Y."/>
            <person name="Jogler C."/>
        </authorList>
    </citation>
    <scope>NUCLEOTIDE SEQUENCE [LARGE SCALE GENOMIC DNA]</scope>
    <source>
        <strain evidence="9 10">HG15A2</strain>
    </source>
</reference>
<dbReference type="InterPro" id="IPR051125">
    <property type="entry name" value="ABC-4/HrtB_transporter"/>
</dbReference>
<dbReference type="EMBL" id="CP036263">
    <property type="protein sequence ID" value="QDS98054.1"/>
    <property type="molecule type" value="Genomic_DNA"/>
</dbReference>
<keyword evidence="4 7" id="KW-0812">Transmembrane</keyword>
<feature type="transmembrane region" description="Helical" evidence="7">
    <location>
        <begin position="365"/>
        <end position="385"/>
    </location>
</feature>
<organism evidence="9 10">
    <name type="scientific">Adhaeretor mobilis</name>
    <dbReference type="NCBI Taxonomy" id="1930276"/>
    <lineage>
        <taxon>Bacteria</taxon>
        <taxon>Pseudomonadati</taxon>
        <taxon>Planctomycetota</taxon>
        <taxon>Planctomycetia</taxon>
        <taxon>Pirellulales</taxon>
        <taxon>Lacipirellulaceae</taxon>
        <taxon>Adhaeretor</taxon>
    </lineage>
</organism>
<feature type="transmembrane region" description="Helical" evidence="7">
    <location>
        <begin position="276"/>
        <end position="299"/>
    </location>
</feature>
<dbReference type="PANTHER" id="PTHR43738:SF1">
    <property type="entry name" value="HEMIN TRANSPORT SYSTEM PERMEASE PROTEIN HRTB-RELATED"/>
    <property type="match status" value="1"/>
</dbReference>
<evidence type="ECO:0000256" key="2">
    <source>
        <dbReference type="ARBA" id="ARBA00022448"/>
    </source>
</evidence>
<evidence type="ECO:0000256" key="4">
    <source>
        <dbReference type="ARBA" id="ARBA00022692"/>
    </source>
</evidence>
<feature type="transmembrane region" description="Helical" evidence="7">
    <location>
        <begin position="21"/>
        <end position="41"/>
    </location>
</feature>
<protein>
    <submittedName>
        <fullName evidence="9">FtsX-like permease family protein</fullName>
    </submittedName>
</protein>
<dbReference type="Proteomes" id="UP000319852">
    <property type="component" value="Chromosome"/>
</dbReference>
<gene>
    <name evidence="9" type="ORF">HG15A2_13250</name>
</gene>
<evidence type="ECO:0000256" key="3">
    <source>
        <dbReference type="ARBA" id="ARBA00022475"/>
    </source>
</evidence>
<feature type="domain" description="ABC3 transporter permease C-terminal" evidence="8">
    <location>
        <begin position="284"/>
        <end position="393"/>
    </location>
</feature>
<evidence type="ECO:0000256" key="6">
    <source>
        <dbReference type="ARBA" id="ARBA00023136"/>
    </source>
</evidence>
<dbReference type="Pfam" id="PF02687">
    <property type="entry name" value="FtsX"/>
    <property type="match status" value="1"/>
</dbReference>
<dbReference type="InterPro" id="IPR005891">
    <property type="entry name" value="DevC"/>
</dbReference>
<keyword evidence="5 7" id="KW-1133">Transmembrane helix</keyword>
<keyword evidence="3" id="KW-1003">Cell membrane</keyword>